<organism evidence="8">
    <name type="scientific">Amblyomma maculatum</name>
    <name type="common">Gulf Coast tick</name>
    <dbReference type="NCBI Taxonomy" id="34609"/>
    <lineage>
        <taxon>Eukaryota</taxon>
        <taxon>Metazoa</taxon>
        <taxon>Ecdysozoa</taxon>
        <taxon>Arthropoda</taxon>
        <taxon>Chelicerata</taxon>
        <taxon>Arachnida</taxon>
        <taxon>Acari</taxon>
        <taxon>Parasitiformes</taxon>
        <taxon>Ixodida</taxon>
        <taxon>Ixodoidea</taxon>
        <taxon>Ixodidae</taxon>
        <taxon>Amblyomminae</taxon>
        <taxon>Amblyomma</taxon>
    </lineage>
</organism>
<dbReference type="SUPFAM" id="SSF52833">
    <property type="entry name" value="Thioredoxin-like"/>
    <property type="match status" value="1"/>
</dbReference>
<dbReference type="PANTHER" id="PTHR21396">
    <property type="entry name" value="39S RIBOSOMAL PROTEIN L43"/>
    <property type="match status" value="1"/>
</dbReference>
<evidence type="ECO:0000256" key="1">
    <source>
        <dbReference type="ARBA" id="ARBA00004173"/>
    </source>
</evidence>
<keyword evidence="4" id="KW-0496">Mitochondrion</keyword>
<dbReference type="EMBL" id="JO845291">
    <property type="protein sequence ID" value="AEO36907.1"/>
    <property type="molecule type" value="mRNA"/>
</dbReference>
<dbReference type="SMART" id="SM00916">
    <property type="entry name" value="L51_S25_CI-B8"/>
    <property type="match status" value="1"/>
</dbReference>
<evidence type="ECO:0000256" key="5">
    <source>
        <dbReference type="ARBA" id="ARBA00023274"/>
    </source>
</evidence>
<evidence type="ECO:0000256" key="6">
    <source>
        <dbReference type="ARBA" id="ARBA00035188"/>
    </source>
</evidence>
<proteinExistence type="evidence at transcript level"/>
<comment type="subcellular location">
    <subcellularLocation>
        <location evidence="1">Mitochondrion</location>
    </subcellularLocation>
</comment>
<feature type="domain" description="Ribosomal protein/NADH dehydrogenase" evidence="7">
    <location>
        <begin position="33"/>
        <end position="106"/>
    </location>
</feature>
<dbReference type="GO" id="GO:0003735">
    <property type="term" value="F:structural constituent of ribosome"/>
    <property type="evidence" value="ECO:0007669"/>
    <property type="project" value="InterPro"/>
</dbReference>
<evidence type="ECO:0000256" key="2">
    <source>
        <dbReference type="ARBA" id="ARBA00006073"/>
    </source>
</evidence>
<protein>
    <recommendedName>
        <fullName evidence="6">Large ribosomal subunit protein mL43</fullName>
    </recommendedName>
</protein>
<dbReference type="PANTHER" id="PTHR21396:SF2">
    <property type="entry name" value="LARGE RIBOSOMAL SUBUNIT PROTEIN ML43"/>
    <property type="match status" value="1"/>
</dbReference>
<dbReference type="InterPro" id="IPR036249">
    <property type="entry name" value="Thioredoxin-like_sf"/>
</dbReference>
<evidence type="ECO:0000259" key="7">
    <source>
        <dbReference type="SMART" id="SM00916"/>
    </source>
</evidence>
<keyword evidence="5" id="KW-0687">Ribonucleoprotein</keyword>
<dbReference type="Pfam" id="PF05047">
    <property type="entry name" value="L51_S25_CI-B8"/>
    <property type="match status" value="1"/>
</dbReference>
<evidence type="ECO:0000313" key="8">
    <source>
        <dbReference type="EMBL" id="AEO36907.1"/>
    </source>
</evidence>
<reference evidence="8" key="1">
    <citation type="journal article" date="2011" name="PLoS ONE">
        <title>A deep insight into the sialotranscriptome of the gulf coast tick, Amblyomma maculatum.</title>
        <authorList>
            <person name="Karim S."/>
            <person name="Singh P."/>
            <person name="Ribeiro J.M."/>
        </authorList>
    </citation>
    <scope>NUCLEOTIDE SEQUENCE</scope>
    <source>
        <tissue evidence="8">Salivary gland</tissue>
    </source>
</reference>
<dbReference type="GO" id="GO:0005762">
    <property type="term" value="C:mitochondrial large ribosomal subunit"/>
    <property type="evidence" value="ECO:0007669"/>
    <property type="project" value="TreeGrafter"/>
</dbReference>
<evidence type="ECO:0000256" key="4">
    <source>
        <dbReference type="ARBA" id="ARBA00023128"/>
    </source>
</evidence>
<dbReference type="Gene3D" id="3.40.30.10">
    <property type="entry name" value="Glutaredoxin"/>
    <property type="match status" value="1"/>
</dbReference>
<evidence type="ECO:0000256" key="3">
    <source>
        <dbReference type="ARBA" id="ARBA00022980"/>
    </source>
</evidence>
<name>G3MTT9_AMBMU</name>
<dbReference type="GO" id="GO:0032543">
    <property type="term" value="P:mitochondrial translation"/>
    <property type="evidence" value="ECO:0007669"/>
    <property type="project" value="InterPro"/>
</dbReference>
<accession>G3MTT9</accession>
<sequence length="199" mass="23187">MAHKAAAYLKAPAYNGIGRYVCQLQRLTLTFCKTHGGSRGMREYIERELVNFARDNPGIVVYLKPRRHRDPYIVAEYLNGTRDMMRVSRTSAEMLVKWIDHFRTRSGVPIVRTIKYWHTDHPSIQGFWTPFTNRPTEQNLVKFPNEELSKFKPVYPSATEQVRSWGAAGSTENVEKRKSDGEFRMCRLQINIIFDIQSE</sequence>
<dbReference type="InterPro" id="IPR007741">
    <property type="entry name" value="Ribosomal_mL43/mS25/NADH_DH"/>
</dbReference>
<dbReference type="AlphaFoldDB" id="G3MTT9"/>
<comment type="similarity">
    <text evidence="2">Belongs to the mitochondrion-specific ribosomal protein mL43 family.</text>
</comment>
<keyword evidence="3" id="KW-0689">Ribosomal protein</keyword>
<dbReference type="InterPro" id="IPR039927">
    <property type="entry name" value="Ribosomal_mL43"/>
</dbReference>